<protein>
    <submittedName>
        <fullName evidence="1">Uncharacterized protein</fullName>
    </submittedName>
</protein>
<reference evidence="1" key="1">
    <citation type="submission" date="2018-02" db="EMBL/GenBank/DDBJ databases">
        <title>Rhizophora mucronata_Transcriptome.</title>
        <authorList>
            <person name="Meera S.P."/>
            <person name="Sreeshan A."/>
            <person name="Augustine A."/>
        </authorList>
    </citation>
    <scope>NUCLEOTIDE SEQUENCE</scope>
    <source>
        <tissue evidence="1">Leaf</tissue>
    </source>
</reference>
<name>A0A2P2IUU8_RHIMU</name>
<organism evidence="1">
    <name type="scientific">Rhizophora mucronata</name>
    <name type="common">Asiatic mangrove</name>
    <dbReference type="NCBI Taxonomy" id="61149"/>
    <lineage>
        <taxon>Eukaryota</taxon>
        <taxon>Viridiplantae</taxon>
        <taxon>Streptophyta</taxon>
        <taxon>Embryophyta</taxon>
        <taxon>Tracheophyta</taxon>
        <taxon>Spermatophyta</taxon>
        <taxon>Magnoliopsida</taxon>
        <taxon>eudicotyledons</taxon>
        <taxon>Gunneridae</taxon>
        <taxon>Pentapetalae</taxon>
        <taxon>rosids</taxon>
        <taxon>fabids</taxon>
        <taxon>Malpighiales</taxon>
        <taxon>Rhizophoraceae</taxon>
        <taxon>Rhizophora</taxon>
    </lineage>
</organism>
<dbReference type="EMBL" id="GGEC01004516">
    <property type="protein sequence ID" value="MBW84999.1"/>
    <property type="molecule type" value="Transcribed_RNA"/>
</dbReference>
<proteinExistence type="predicted"/>
<sequence length="56" mass="6627">MITCLLGKCKFSFAKNCNRINVMHYNIVTFPVTMFKLENKTLIQFILYAFQSFLNK</sequence>
<accession>A0A2P2IUU8</accession>
<evidence type="ECO:0000313" key="1">
    <source>
        <dbReference type="EMBL" id="MBW84999.1"/>
    </source>
</evidence>
<dbReference type="AlphaFoldDB" id="A0A2P2IUU8"/>